<dbReference type="PROSITE" id="PS00211">
    <property type="entry name" value="ABC_TRANSPORTER_1"/>
    <property type="match status" value="1"/>
</dbReference>
<evidence type="ECO:0000256" key="7">
    <source>
        <dbReference type="ARBA" id="ARBA00023136"/>
    </source>
</evidence>
<dbReference type="EMBL" id="JAAGBB010000027">
    <property type="protein sequence ID" value="MBR0666845.1"/>
    <property type="molecule type" value="Genomic_DNA"/>
</dbReference>
<evidence type="ECO:0000256" key="5">
    <source>
        <dbReference type="ARBA" id="ARBA00022741"/>
    </source>
</evidence>
<keyword evidence="3" id="KW-0813">Transport</keyword>
<evidence type="ECO:0000256" key="6">
    <source>
        <dbReference type="ARBA" id="ARBA00022840"/>
    </source>
</evidence>
<keyword evidence="5" id="KW-0547">Nucleotide-binding</keyword>
<accession>A0ABS5F2P5</accession>
<dbReference type="PROSITE" id="PS50893">
    <property type="entry name" value="ABC_TRANSPORTER_2"/>
    <property type="match status" value="1"/>
</dbReference>
<evidence type="ECO:0000256" key="1">
    <source>
        <dbReference type="ARBA" id="ARBA00004417"/>
    </source>
</evidence>
<dbReference type="PANTHER" id="PTHR43297:SF2">
    <property type="entry name" value="DIPEPTIDE TRANSPORT ATP-BINDING PROTEIN DPPD"/>
    <property type="match status" value="1"/>
</dbReference>
<dbReference type="Pfam" id="PF08352">
    <property type="entry name" value="oligo_HPY"/>
    <property type="match status" value="1"/>
</dbReference>
<sequence length="311" mass="33652">MTGRGEVNAVEDVSFSLNEGEILGIVGESGSGKSVTALSIMGLLPSPPARIAAGQVRFAGQTLTGLSERQMQPIRGPGIGMIFQEPMTSLNPVFSIGDQIMETIRAHERLPQAQLRARAVAMLDKVGIPAAARRLDDYPHQMSGGQRQRVMIAMALACRPRLLIADEPTTALDVTIQAQILDLLMDLRDEFGMAIIIITHNMGVIAETADRVLVMYAGRVIEEAPAARIFDHPRHPYTRGLLECVPSLTEDRARLVAIPGTLPEPARRPAGCRFAPRCAHAEPSCTQAVPALESLEPSHTAACFRARELSR</sequence>
<dbReference type="CDD" id="cd03257">
    <property type="entry name" value="ABC_NikE_OppD_transporters"/>
    <property type="match status" value="1"/>
</dbReference>
<dbReference type="InterPro" id="IPR017871">
    <property type="entry name" value="ABC_transporter-like_CS"/>
</dbReference>
<dbReference type="SUPFAM" id="SSF52540">
    <property type="entry name" value="P-loop containing nucleoside triphosphate hydrolases"/>
    <property type="match status" value="1"/>
</dbReference>
<evidence type="ECO:0000256" key="4">
    <source>
        <dbReference type="ARBA" id="ARBA00022475"/>
    </source>
</evidence>
<dbReference type="Pfam" id="PF00005">
    <property type="entry name" value="ABC_tran"/>
    <property type="match status" value="1"/>
</dbReference>
<dbReference type="Gene3D" id="3.40.50.300">
    <property type="entry name" value="P-loop containing nucleotide triphosphate hydrolases"/>
    <property type="match status" value="1"/>
</dbReference>
<feature type="domain" description="ABC transporter" evidence="8">
    <location>
        <begin position="1"/>
        <end position="242"/>
    </location>
</feature>
<proteinExistence type="inferred from homology"/>
<keyword evidence="10" id="KW-1185">Reference proteome</keyword>
<dbReference type="InterPro" id="IPR050388">
    <property type="entry name" value="ABC_Ni/Peptide_Import"/>
</dbReference>
<keyword evidence="6 9" id="KW-0067">ATP-binding</keyword>
<dbReference type="InterPro" id="IPR013563">
    <property type="entry name" value="Oligopep_ABC_C"/>
</dbReference>
<organism evidence="9 10">
    <name type="scientific">Plastoroseomonas hellenica</name>
    <dbReference type="NCBI Taxonomy" id="2687306"/>
    <lineage>
        <taxon>Bacteria</taxon>
        <taxon>Pseudomonadati</taxon>
        <taxon>Pseudomonadota</taxon>
        <taxon>Alphaproteobacteria</taxon>
        <taxon>Acetobacterales</taxon>
        <taxon>Acetobacteraceae</taxon>
        <taxon>Plastoroseomonas</taxon>
    </lineage>
</organism>
<keyword evidence="4" id="KW-1003">Cell membrane</keyword>
<dbReference type="RefSeq" id="WP_211854708.1">
    <property type="nucleotide sequence ID" value="NZ_JAAGBB010000027.1"/>
</dbReference>
<comment type="caution">
    <text evidence="9">The sequence shown here is derived from an EMBL/GenBank/DDBJ whole genome shotgun (WGS) entry which is preliminary data.</text>
</comment>
<dbReference type="NCBIfam" id="TIGR01727">
    <property type="entry name" value="oligo_HPY"/>
    <property type="match status" value="1"/>
</dbReference>
<dbReference type="InterPro" id="IPR003593">
    <property type="entry name" value="AAA+_ATPase"/>
</dbReference>
<gene>
    <name evidence="9" type="ORF">GXW71_20965</name>
</gene>
<dbReference type="SMART" id="SM00382">
    <property type="entry name" value="AAA"/>
    <property type="match status" value="1"/>
</dbReference>
<evidence type="ECO:0000313" key="9">
    <source>
        <dbReference type="EMBL" id="MBR0666845.1"/>
    </source>
</evidence>
<keyword evidence="7" id="KW-0472">Membrane</keyword>
<dbReference type="PANTHER" id="PTHR43297">
    <property type="entry name" value="OLIGOPEPTIDE TRANSPORT ATP-BINDING PROTEIN APPD"/>
    <property type="match status" value="1"/>
</dbReference>
<evidence type="ECO:0000256" key="3">
    <source>
        <dbReference type="ARBA" id="ARBA00022448"/>
    </source>
</evidence>
<evidence type="ECO:0000256" key="2">
    <source>
        <dbReference type="ARBA" id="ARBA00005417"/>
    </source>
</evidence>
<reference evidence="10" key="1">
    <citation type="journal article" date="2021" name="Syst. Appl. Microbiol.">
        <title>Roseomonas hellenica sp. nov., isolated from roots of wild-growing Alkanna tinctoria.</title>
        <authorList>
            <person name="Rat A."/>
            <person name="Naranjo H.D."/>
            <person name="Lebbe L."/>
            <person name="Cnockaert M."/>
            <person name="Krigas N."/>
            <person name="Grigoriadou K."/>
            <person name="Maloupa E."/>
            <person name="Willems A."/>
        </authorList>
    </citation>
    <scope>NUCLEOTIDE SEQUENCE [LARGE SCALE GENOMIC DNA]</scope>
    <source>
        <strain evidence="10">LMG 31523</strain>
    </source>
</reference>
<comment type="subcellular location">
    <subcellularLocation>
        <location evidence="1">Cell inner membrane</location>
        <topology evidence="1">Peripheral membrane protein</topology>
    </subcellularLocation>
</comment>
<evidence type="ECO:0000259" key="8">
    <source>
        <dbReference type="PROSITE" id="PS50893"/>
    </source>
</evidence>
<protein>
    <submittedName>
        <fullName evidence="9">ABC transporter ATP-binding protein</fullName>
    </submittedName>
</protein>
<evidence type="ECO:0000313" key="10">
    <source>
        <dbReference type="Proteomes" id="UP001196870"/>
    </source>
</evidence>
<dbReference type="InterPro" id="IPR027417">
    <property type="entry name" value="P-loop_NTPase"/>
</dbReference>
<dbReference type="GO" id="GO:0005524">
    <property type="term" value="F:ATP binding"/>
    <property type="evidence" value="ECO:0007669"/>
    <property type="project" value="UniProtKB-KW"/>
</dbReference>
<comment type="similarity">
    <text evidence="2">Belongs to the ABC transporter superfamily.</text>
</comment>
<name>A0ABS5F2P5_9PROT</name>
<dbReference type="Proteomes" id="UP001196870">
    <property type="component" value="Unassembled WGS sequence"/>
</dbReference>
<dbReference type="InterPro" id="IPR003439">
    <property type="entry name" value="ABC_transporter-like_ATP-bd"/>
</dbReference>